<dbReference type="AlphaFoldDB" id="A0A382HP35"/>
<dbReference type="Gene3D" id="3.10.129.10">
    <property type="entry name" value="Hotdog Thioesterase"/>
    <property type="match status" value="1"/>
</dbReference>
<feature type="non-terminal residue" evidence="2">
    <location>
        <position position="93"/>
    </location>
</feature>
<evidence type="ECO:0008006" key="3">
    <source>
        <dbReference type="Google" id="ProtNLM"/>
    </source>
</evidence>
<dbReference type="EMBL" id="UINC01062270">
    <property type="protein sequence ID" value="SVB88717.1"/>
    <property type="molecule type" value="Genomic_DNA"/>
</dbReference>
<organism evidence="2">
    <name type="scientific">marine metagenome</name>
    <dbReference type="NCBI Taxonomy" id="408172"/>
    <lineage>
        <taxon>unclassified sequences</taxon>
        <taxon>metagenomes</taxon>
        <taxon>ecological metagenomes</taxon>
    </lineage>
</organism>
<name>A0A382HP35_9ZZZZ</name>
<proteinExistence type="predicted"/>
<sequence length="93" mass="10595">MQDFLQYIPHRPPFLFVDRVLEESGDTIKTEKKIDPKEPFLEGHYPGRPIMPGVLIFESIFQAGAIMMGKHIANEGKIPVLTRVNNIKLKHAV</sequence>
<dbReference type="PANTHER" id="PTHR30272">
    <property type="entry name" value="3-HYDROXYACYL-[ACYL-CARRIER-PROTEIN] DEHYDRATASE"/>
    <property type="match status" value="1"/>
</dbReference>
<dbReference type="InterPro" id="IPR029069">
    <property type="entry name" value="HotDog_dom_sf"/>
</dbReference>
<dbReference type="SUPFAM" id="SSF54637">
    <property type="entry name" value="Thioesterase/thiol ester dehydrase-isomerase"/>
    <property type="match status" value="1"/>
</dbReference>
<evidence type="ECO:0000256" key="1">
    <source>
        <dbReference type="ARBA" id="ARBA00023239"/>
    </source>
</evidence>
<dbReference type="InterPro" id="IPR013114">
    <property type="entry name" value="FabA_FabZ"/>
</dbReference>
<accession>A0A382HP35</accession>
<protein>
    <recommendedName>
        <fullName evidence="3">Beta-hydroxyacyl-ACP dehydratase</fullName>
    </recommendedName>
</protein>
<gene>
    <name evidence="2" type="ORF">METZ01_LOCUS241571</name>
</gene>
<evidence type="ECO:0000313" key="2">
    <source>
        <dbReference type="EMBL" id="SVB88717.1"/>
    </source>
</evidence>
<reference evidence="2" key="1">
    <citation type="submission" date="2018-05" db="EMBL/GenBank/DDBJ databases">
        <authorList>
            <person name="Lanie J.A."/>
            <person name="Ng W.-L."/>
            <person name="Kazmierczak K.M."/>
            <person name="Andrzejewski T.M."/>
            <person name="Davidsen T.M."/>
            <person name="Wayne K.J."/>
            <person name="Tettelin H."/>
            <person name="Glass J.I."/>
            <person name="Rusch D."/>
            <person name="Podicherti R."/>
            <person name="Tsui H.-C.T."/>
            <person name="Winkler M.E."/>
        </authorList>
    </citation>
    <scope>NUCLEOTIDE SEQUENCE</scope>
</reference>
<dbReference type="Pfam" id="PF07977">
    <property type="entry name" value="FabA"/>
    <property type="match status" value="1"/>
</dbReference>
<keyword evidence="1" id="KW-0456">Lyase</keyword>
<dbReference type="PANTHER" id="PTHR30272:SF1">
    <property type="entry name" value="3-HYDROXYACYL-[ACYL-CARRIER-PROTEIN] DEHYDRATASE"/>
    <property type="match status" value="1"/>
</dbReference>
<dbReference type="GO" id="GO:0016829">
    <property type="term" value="F:lyase activity"/>
    <property type="evidence" value="ECO:0007669"/>
    <property type="project" value="UniProtKB-KW"/>
</dbReference>